<dbReference type="PROSITE" id="PS50013">
    <property type="entry name" value="CHROMO_2"/>
    <property type="match status" value="1"/>
</dbReference>
<keyword evidence="12" id="KW-1185">Reference proteome</keyword>
<dbReference type="CDD" id="cd00024">
    <property type="entry name" value="CD_CSD"/>
    <property type="match status" value="1"/>
</dbReference>
<dbReference type="InterPro" id="IPR007052">
    <property type="entry name" value="CS_dom"/>
</dbReference>
<evidence type="ECO:0000256" key="5">
    <source>
        <dbReference type="ARBA" id="ARBA00022833"/>
    </source>
</evidence>
<dbReference type="SUPFAM" id="SSF53098">
    <property type="entry name" value="Ribonuclease H-like"/>
    <property type="match status" value="1"/>
</dbReference>
<comment type="subcellular location">
    <subcellularLocation>
        <location evidence="1">Cytoplasm</location>
    </subcellularLocation>
</comment>
<evidence type="ECO:0000259" key="9">
    <source>
        <dbReference type="PROSITE" id="PS50808"/>
    </source>
</evidence>
<dbReference type="GO" id="GO:0051082">
    <property type="term" value="F:unfolded protein binding"/>
    <property type="evidence" value="ECO:0007669"/>
    <property type="project" value="TreeGrafter"/>
</dbReference>
<name>A0AAE0BN20_9CHLO</name>
<evidence type="ECO:0000256" key="1">
    <source>
        <dbReference type="ARBA" id="ARBA00004496"/>
    </source>
</evidence>
<keyword evidence="5" id="KW-0862">Zinc</keyword>
<sequence>MARTRGPKRRKANRTDVVLVAQGKGLVKRTQNHPYDRAGSDDVEYQVREIKAHRKCYGVDQYLVVWEGLATRHDTWEPVENLPGSEDDITTFCKEQAEKAAECEARDAANKRKRLSTARSAPTADGDEQEREDALEVEEDGQLLDPKNGKTKRRAKVWGYYWITKTDGRVTHTVCKLCGPNSTPAAYCGNTSNMRSHLSHVHQDAFCQLVLAEKKAEGAIVESSNSGHDTPDTGTIEAMLPQVSTEKRDVLHKKFALWIVRRRRSLSIGETDSELRDIFDYIFQGGYTLPTYKLVVQKVYKDHKLLDVQWDIVNESVYILNLTTECINLMHGTDYPTANLVLPLIIDSLAFKLHALTPLKYEKQVRDIYNEADKIAREQLYQAVCRRYFNGLMECKLEDFCVATCLDPRYKRDFEFKYVNKWNKGTLTVEKAQGWARSCWQNDWRPIAQNGSLQDPASVSMVSALHQRSAPAKKRTVTTVASFLDTDSDSEDDEVGELIVAERAEDEFEKYMALPAATKHMDPLVCWKAAAKNLPHMAKMARQFLAAPASAAGSLLVYWYRSGASSSDKKNLIVTESSENSSKEKQVKTAEANDVFKNNTVLDADGGIMRKDPKELGGKCEKYTWAQTDDEITVEVVCPADTKGKDCKVAFTSSNLSIRVKDDVITKGELCQRVLPDDCIWELDPVAGGKMLTVTLVKAAKTRGNQHWMCVVKGDTSIDTSSFGPPIFTVDPNDPDSLKSAIGKA</sequence>
<dbReference type="EMBL" id="LGRX02033884">
    <property type="protein sequence ID" value="KAK3239537.1"/>
    <property type="molecule type" value="Genomic_DNA"/>
</dbReference>
<evidence type="ECO:0000313" key="12">
    <source>
        <dbReference type="Proteomes" id="UP001190700"/>
    </source>
</evidence>
<dbReference type="Proteomes" id="UP001190700">
    <property type="component" value="Unassembled WGS sequence"/>
</dbReference>
<dbReference type="Pfam" id="PF02892">
    <property type="entry name" value="zf-BED"/>
    <property type="match status" value="1"/>
</dbReference>
<comment type="caution">
    <text evidence="11">The sequence shown here is derived from an EMBL/GenBank/DDBJ whole genome shotgun (WGS) entry which is preliminary data.</text>
</comment>
<evidence type="ECO:0000256" key="2">
    <source>
        <dbReference type="ARBA" id="ARBA00022490"/>
    </source>
</evidence>
<dbReference type="SMART" id="SM00298">
    <property type="entry name" value="CHROMO"/>
    <property type="match status" value="1"/>
</dbReference>
<dbReference type="PANTHER" id="PTHR12356">
    <property type="entry name" value="NUCLEAR MOVEMENT PROTEIN NUDC"/>
    <property type="match status" value="1"/>
</dbReference>
<keyword evidence="2" id="KW-0963">Cytoplasm</keyword>
<accession>A0AAE0BN20</accession>
<dbReference type="PANTHER" id="PTHR12356:SF3">
    <property type="entry name" value="NUCLEAR MIGRATION PROTEIN NUDC"/>
    <property type="match status" value="1"/>
</dbReference>
<dbReference type="PROSITE" id="PS51203">
    <property type="entry name" value="CS"/>
    <property type="match status" value="1"/>
</dbReference>
<dbReference type="InterPro" id="IPR037898">
    <property type="entry name" value="NudC_fam"/>
</dbReference>
<dbReference type="SUPFAM" id="SSF54160">
    <property type="entry name" value="Chromo domain-like"/>
    <property type="match status" value="1"/>
</dbReference>
<evidence type="ECO:0000256" key="7">
    <source>
        <dbReference type="SAM" id="MobiDB-lite"/>
    </source>
</evidence>
<keyword evidence="4 6" id="KW-0863">Zinc-finger</keyword>
<dbReference type="Gene3D" id="2.60.40.790">
    <property type="match status" value="1"/>
</dbReference>
<feature type="domain" description="Chromo" evidence="8">
    <location>
        <begin position="45"/>
        <end position="104"/>
    </location>
</feature>
<dbReference type="GO" id="GO:0003677">
    <property type="term" value="F:DNA binding"/>
    <property type="evidence" value="ECO:0007669"/>
    <property type="project" value="InterPro"/>
</dbReference>
<dbReference type="InterPro" id="IPR023780">
    <property type="entry name" value="Chromo_domain"/>
</dbReference>
<dbReference type="InterPro" id="IPR012337">
    <property type="entry name" value="RNaseH-like_sf"/>
</dbReference>
<dbReference type="Pfam" id="PF04969">
    <property type="entry name" value="CS"/>
    <property type="match status" value="1"/>
</dbReference>
<dbReference type="InterPro" id="IPR008978">
    <property type="entry name" value="HSP20-like_chaperone"/>
</dbReference>
<dbReference type="AlphaFoldDB" id="A0AAE0BN20"/>
<dbReference type="InterPro" id="IPR036236">
    <property type="entry name" value="Znf_C2H2_sf"/>
</dbReference>
<dbReference type="GO" id="GO:0006457">
    <property type="term" value="P:protein folding"/>
    <property type="evidence" value="ECO:0007669"/>
    <property type="project" value="TreeGrafter"/>
</dbReference>
<evidence type="ECO:0000313" key="11">
    <source>
        <dbReference type="EMBL" id="KAK3239537.1"/>
    </source>
</evidence>
<evidence type="ECO:0000256" key="6">
    <source>
        <dbReference type="PROSITE-ProRule" id="PRU00027"/>
    </source>
</evidence>
<feature type="region of interest" description="Disordered" evidence="7">
    <location>
        <begin position="104"/>
        <end position="148"/>
    </location>
</feature>
<evidence type="ECO:0000259" key="8">
    <source>
        <dbReference type="PROSITE" id="PS50013"/>
    </source>
</evidence>
<evidence type="ECO:0000256" key="4">
    <source>
        <dbReference type="ARBA" id="ARBA00022771"/>
    </source>
</evidence>
<dbReference type="GO" id="GO:0005737">
    <property type="term" value="C:cytoplasm"/>
    <property type="evidence" value="ECO:0007669"/>
    <property type="project" value="UniProtKB-SubCell"/>
</dbReference>
<protein>
    <submittedName>
        <fullName evidence="11">Uncharacterized protein</fullName>
    </submittedName>
</protein>
<organism evidence="11 12">
    <name type="scientific">Cymbomonas tetramitiformis</name>
    <dbReference type="NCBI Taxonomy" id="36881"/>
    <lineage>
        <taxon>Eukaryota</taxon>
        <taxon>Viridiplantae</taxon>
        <taxon>Chlorophyta</taxon>
        <taxon>Pyramimonadophyceae</taxon>
        <taxon>Pyramimonadales</taxon>
        <taxon>Pyramimonadaceae</taxon>
        <taxon>Cymbomonas</taxon>
    </lineage>
</organism>
<dbReference type="SMART" id="SM00614">
    <property type="entry name" value="ZnF_BED"/>
    <property type="match status" value="1"/>
</dbReference>
<dbReference type="SUPFAM" id="SSF57667">
    <property type="entry name" value="beta-beta-alpha zinc fingers"/>
    <property type="match status" value="1"/>
</dbReference>
<feature type="domain" description="BED-type" evidence="9">
    <location>
        <begin position="152"/>
        <end position="209"/>
    </location>
</feature>
<evidence type="ECO:0000259" key="10">
    <source>
        <dbReference type="PROSITE" id="PS51203"/>
    </source>
</evidence>
<keyword evidence="3" id="KW-0479">Metal-binding</keyword>
<dbReference type="SUPFAM" id="SSF49764">
    <property type="entry name" value="HSP20-like chaperones"/>
    <property type="match status" value="1"/>
</dbReference>
<gene>
    <name evidence="11" type="ORF">CYMTET_50541</name>
</gene>
<dbReference type="Gene3D" id="2.40.50.40">
    <property type="match status" value="1"/>
</dbReference>
<dbReference type="InterPro" id="IPR016197">
    <property type="entry name" value="Chromo-like_dom_sf"/>
</dbReference>
<dbReference type="PROSITE" id="PS50808">
    <property type="entry name" value="ZF_BED"/>
    <property type="match status" value="1"/>
</dbReference>
<dbReference type="InterPro" id="IPR000953">
    <property type="entry name" value="Chromo/chromo_shadow_dom"/>
</dbReference>
<dbReference type="CDD" id="cd06467">
    <property type="entry name" value="p23_NUDC_like"/>
    <property type="match status" value="1"/>
</dbReference>
<evidence type="ECO:0000256" key="3">
    <source>
        <dbReference type="ARBA" id="ARBA00022723"/>
    </source>
</evidence>
<feature type="compositionally biased region" description="Acidic residues" evidence="7">
    <location>
        <begin position="125"/>
        <end position="142"/>
    </location>
</feature>
<dbReference type="Pfam" id="PF00385">
    <property type="entry name" value="Chromo"/>
    <property type="match status" value="1"/>
</dbReference>
<dbReference type="InterPro" id="IPR003656">
    <property type="entry name" value="Znf_BED"/>
</dbReference>
<reference evidence="11 12" key="1">
    <citation type="journal article" date="2015" name="Genome Biol. Evol.">
        <title>Comparative Genomics of a Bacterivorous Green Alga Reveals Evolutionary Causalities and Consequences of Phago-Mixotrophic Mode of Nutrition.</title>
        <authorList>
            <person name="Burns J.A."/>
            <person name="Paasch A."/>
            <person name="Narechania A."/>
            <person name="Kim E."/>
        </authorList>
    </citation>
    <scope>NUCLEOTIDE SEQUENCE [LARGE SCALE GENOMIC DNA]</scope>
    <source>
        <strain evidence="11 12">PLY_AMNH</strain>
    </source>
</reference>
<dbReference type="GO" id="GO:0008270">
    <property type="term" value="F:zinc ion binding"/>
    <property type="evidence" value="ECO:0007669"/>
    <property type="project" value="UniProtKB-KW"/>
</dbReference>
<proteinExistence type="predicted"/>
<feature type="domain" description="CS" evidence="10">
    <location>
        <begin position="618"/>
        <end position="712"/>
    </location>
</feature>